<evidence type="ECO:0000313" key="3">
    <source>
        <dbReference type="EMBL" id="GGO80280.1"/>
    </source>
</evidence>
<dbReference type="Proteomes" id="UP000641932">
    <property type="component" value="Unassembled WGS sequence"/>
</dbReference>
<protein>
    <recommendedName>
        <fullName evidence="5">Tat pathway signal sequence domain protein</fullName>
    </recommendedName>
</protein>
<keyword evidence="2" id="KW-0732">Signal</keyword>
<feature type="chain" id="PRO_5039073131" description="Tat pathway signal sequence domain protein" evidence="2">
    <location>
        <begin position="18"/>
        <end position="240"/>
    </location>
</feature>
<evidence type="ECO:0008006" key="5">
    <source>
        <dbReference type="Google" id="ProtNLM"/>
    </source>
</evidence>
<proteinExistence type="predicted"/>
<dbReference type="AlphaFoldDB" id="A0A918DS74"/>
<reference evidence="3" key="1">
    <citation type="journal article" date="2014" name="Int. J. Syst. Evol. Microbiol.">
        <title>Complete genome sequence of Corynebacterium casei LMG S-19264T (=DSM 44701T), isolated from a smear-ripened cheese.</title>
        <authorList>
            <consortium name="US DOE Joint Genome Institute (JGI-PGF)"/>
            <person name="Walter F."/>
            <person name="Albersmeier A."/>
            <person name="Kalinowski J."/>
            <person name="Ruckert C."/>
        </authorList>
    </citation>
    <scope>NUCLEOTIDE SEQUENCE</scope>
    <source>
        <strain evidence="3">CGMCC 4.7201</strain>
    </source>
</reference>
<feature type="compositionally biased region" description="Low complexity" evidence="1">
    <location>
        <begin position="50"/>
        <end position="71"/>
    </location>
</feature>
<feature type="region of interest" description="Disordered" evidence="1">
    <location>
        <begin position="20"/>
        <end position="77"/>
    </location>
</feature>
<evidence type="ECO:0000313" key="4">
    <source>
        <dbReference type="Proteomes" id="UP000641932"/>
    </source>
</evidence>
<dbReference type="EMBL" id="BMMS01000001">
    <property type="protein sequence ID" value="GGO80280.1"/>
    <property type="molecule type" value="Genomic_DNA"/>
</dbReference>
<evidence type="ECO:0000256" key="1">
    <source>
        <dbReference type="SAM" id="MobiDB-lite"/>
    </source>
</evidence>
<dbReference type="RefSeq" id="WP_189129480.1">
    <property type="nucleotide sequence ID" value="NZ_BMMS01000001.1"/>
</dbReference>
<name>A0A918DS74_9ACTN</name>
<sequence length="240" mass="25029">MAAIGLLGLLGAGTAGAVGAAGADDRSDHGRAARTSGRGGPLTARETARAVRVATAAKAGPGGAATAAAPGRDVRGRPGAQVLWSERHRDLGKSGDDRRRLADVYLYDYASDTLINRLVDLGTGRVERSSRQHGVQVPPTAAEVTRALEVVMADPRLGKGIRADYRAQTSKPLTKPSQLHAQGMAFLASRATGVEGSGKVARCGVHRCVQLFVRIPRGKWVDTSRIVIDLSADRAAVIGL</sequence>
<organism evidence="3 4">
    <name type="scientific">Wenjunlia tyrosinilytica</name>
    <dbReference type="NCBI Taxonomy" id="1544741"/>
    <lineage>
        <taxon>Bacteria</taxon>
        <taxon>Bacillati</taxon>
        <taxon>Actinomycetota</taxon>
        <taxon>Actinomycetes</taxon>
        <taxon>Kitasatosporales</taxon>
        <taxon>Streptomycetaceae</taxon>
        <taxon>Wenjunlia</taxon>
    </lineage>
</organism>
<gene>
    <name evidence="3" type="ORF">GCM10012280_01810</name>
</gene>
<comment type="caution">
    <text evidence="3">The sequence shown here is derived from an EMBL/GenBank/DDBJ whole genome shotgun (WGS) entry which is preliminary data.</text>
</comment>
<reference evidence="3" key="2">
    <citation type="submission" date="2020-09" db="EMBL/GenBank/DDBJ databases">
        <authorList>
            <person name="Sun Q."/>
            <person name="Zhou Y."/>
        </authorList>
    </citation>
    <scope>NUCLEOTIDE SEQUENCE</scope>
    <source>
        <strain evidence="3">CGMCC 4.7201</strain>
    </source>
</reference>
<accession>A0A918DS74</accession>
<evidence type="ECO:0000256" key="2">
    <source>
        <dbReference type="SAM" id="SignalP"/>
    </source>
</evidence>
<keyword evidence="4" id="KW-1185">Reference proteome</keyword>
<feature type="signal peptide" evidence="2">
    <location>
        <begin position="1"/>
        <end position="17"/>
    </location>
</feature>